<dbReference type="EMBL" id="AMZH03019954">
    <property type="protein sequence ID" value="RRT39721.1"/>
    <property type="molecule type" value="Genomic_DNA"/>
</dbReference>
<gene>
    <name evidence="8" type="ORF">B296_00023503</name>
</gene>
<dbReference type="GO" id="GO:0035673">
    <property type="term" value="F:oligopeptide transmembrane transporter activity"/>
    <property type="evidence" value="ECO:0007669"/>
    <property type="project" value="InterPro"/>
</dbReference>
<reference evidence="8 9" key="1">
    <citation type="journal article" date="2014" name="Agronomy (Basel)">
        <title>A Draft Genome Sequence for Ensete ventricosum, the Drought-Tolerant Tree Against Hunger.</title>
        <authorList>
            <person name="Harrison J."/>
            <person name="Moore K.A."/>
            <person name="Paszkiewicz K."/>
            <person name="Jones T."/>
            <person name="Grant M."/>
            <person name="Ambacheew D."/>
            <person name="Muzemil S."/>
            <person name="Studholme D.J."/>
        </authorList>
    </citation>
    <scope>NUCLEOTIDE SEQUENCE [LARGE SCALE GENOMIC DNA]</scope>
</reference>
<protein>
    <submittedName>
        <fullName evidence="8">Uncharacterized protein</fullName>
    </submittedName>
</protein>
<evidence type="ECO:0000256" key="3">
    <source>
        <dbReference type="ARBA" id="ARBA00022448"/>
    </source>
</evidence>
<evidence type="ECO:0000256" key="6">
    <source>
        <dbReference type="ARBA" id="ARBA00023136"/>
    </source>
</evidence>
<dbReference type="PANTHER" id="PTHR31645">
    <property type="entry name" value="OLIGOPEPTIDE TRANSPORTER YGL114W-RELATED"/>
    <property type="match status" value="1"/>
</dbReference>
<dbReference type="PANTHER" id="PTHR31645:SF76">
    <property type="entry name" value="METAL-NICOTIANAMINE TRANSPORTER YSL8-RELATED"/>
    <property type="match status" value="1"/>
</dbReference>
<dbReference type="Pfam" id="PF03169">
    <property type="entry name" value="OPT"/>
    <property type="match status" value="1"/>
</dbReference>
<evidence type="ECO:0000313" key="9">
    <source>
        <dbReference type="Proteomes" id="UP000287651"/>
    </source>
</evidence>
<evidence type="ECO:0000256" key="4">
    <source>
        <dbReference type="ARBA" id="ARBA00022692"/>
    </source>
</evidence>
<name>A0A426XJT5_ENSVE</name>
<keyword evidence="6 7" id="KW-0472">Membrane</keyword>
<evidence type="ECO:0000256" key="7">
    <source>
        <dbReference type="SAM" id="Phobius"/>
    </source>
</evidence>
<comment type="caution">
    <text evidence="8">The sequence shown here is derived from an EMBL/GenBank/DDBJ whole genome shotgun (WGS) entry which is preliminary data.</text>
</comment>
<comment type="subcellular location">
    <subcellularLocation>
        <location evidence="1">Membrane</location>
        <topology evidence="1">Multi-pass membrane protein</topology>
    </subcellularLocation>
</comment>
<dbReference type="AlphaFoldDB" id="A0A426XJT5"/>
<organism evidence="8 9">
    <name type="scientific">Ensete ventricosum</name>
    <name type="common">Abyssinian banana</name>
    <name type="synonym">Musa ensete</name>
    <dbReference type="NCBI Taxonomy" id="4639"/>
    <lineage>
        <taxon>Eukaryota</taxon>
        <taxon>Viridiplantae</taxon>
        <taxon>Streptophyta</taxon>
        <taxon>Embryophyta</taxon>
        <taxon>Tracheophyta</taxon>
        <taxon>Spermatophyta</taxon>
        <taxon>Magnoliopsida</taxon>
        <taxon>Liliopsida</taxon>
        <taxon>Zingiberales</taxon>
        <taxon>Musaceae</taxon>
        <taxon>Ensete</taxon>
    </lineage>
</organism>
<keyword evidence="4 7" id="KW-0812">Transmembrane</keyword>
<evidence type="ECO:0000313" key="8">
    <source>
        <dbReference type="EMBL" id="RRT39721.1"/>
    </source>
</evidence>
<feature type="transmembrane region" description="Helical" evidence="7">
    <location>
        <begin position="16"/>
        <end position="36"/>
    </location>
</feature>
<evidence type="ECO:0000256" key="2">
    <source>
        <dbReference type="ARBA" id="ARBA00010276"/>
    </source>
</evidence>
<sequence>MEEEGQQPPPPWREQLTVRAMAVSFALSVMFSVIVMKLNLTTGIIPSLNIAAGLLGFFLVKLWTTALEHVGLLRTPFTRQENAVIQTCVIAAYGIVFSGELPGFSIFFRSLSKRFCLEKILLVFALLHGV</sequence>
<dbReference type="GO" id="GO:0016020">
    <property type="term" value="C:membrane"/>
    <property type="evidence" value="ECO:0007669"/>
    <property type="project" value="UniProtKB-SubCell"/>
</dbReference>
<keyword evidence="3" id="KW-0813">Transport</keyword>
<evidence type="ECO:0000256" key="1">
    <source>
        <dbReference type="ARBA" id="ARBA00004141"/>
    </source>
</evidence>
<dbReference type="Proteomes" id="UP000287651">
    <property type="component" value="Unassembled WGS sequence"/>
</dbReference>
<comment type="similarity">
    <text evidence="2">Belongs to the YSL (TC 2.A.67.2) family.</text>
</comment>
<feature type="transmembrane region" description="Helical" evidence="7">
    <location>
        <begin position="43"/>
        <end position="63"/>
    </location>
</feature>
<dbReference type="InterPro" id="IPR004813">
    <property type="entry name" value="OPT"/>
</dbReference>
<accession>A0A426XJT5</accession>
<feature type="transmembrane region" description="Helical" evidence="7">
    <location>
        <begin position="83"/>
        <end position="108"/>
    </location>
</feature>
<evidence type="ECO:0000256" key="5">
    <source>
        <dbReference type="ARBA" id="ARBA00022989"/>
    </source>
</evidence>
<proteinExistence type="inferred from homology"/>
<keyword evidence="5 7" id="KW-1133">Transmembrane helix</keyword>
<dbReference type="InterPro" id="IPR045035">
    <property type="entry name" value="YSL-like"/>
</dbReference>